<evidence type="ECO:0000256" key="3">
    <source>
        <dbReference type="RuleBase" id="RU000363"/>
    </source>
</evidence>
<dbReference type="OrthoDB" id="1274115at2759"/>
<keyword evidence="2" id="KW-0560">Oxidoreductase</keyword>
<comment type="similarity">
    <text evidence="1 3">Belongs to the short-chain dehydrogenases/reductases (SDR) family.</text>
</comment>
<dbReference type="InterPro" id="IPR036291">
    <property type="entry name" value="NAD(P)-bd_dom_sf"/>
</dbReference>
<dbReference type="AlphaFoldDB" id="A0A9P4HHS8"/>
<dbReference type="PRINTS" id="PR00081">
    <property type="entry name" value="GDHRDH"/>
</dbReference>
<evidence type="ECO:0000313" key="5">
    <source>
        <dbReference type="Proteomes" id="UP000799777"/>
    </source>
</evidence>
<accession>A0A9P4HHS8</accession>
<organism evidence="4 5">
    <name type="scientific">Setomelanomma holmii</name>
    <dbReference type="NCBI Taxonomy" id="210430"/>
    <lineage>
        <taxon>Eukaryota</taxon>
        <taxon>Fungi</taxon>
        <taxon>Dikarya</taxon>
        <taxon>Ascomycota</taxon>
        <taxon>Pezizomycotina</taxon>
        <taxon>Dothideomycetes</taxon>
        <taxon>Pleosporomycetidae</taxon>
        <taxon>Pleosporales</taxon>
        <taxon>Pleosporineae</taxon>
        <taxon>Phaeosphaeriaceae</taxon>
        <taxon>Setomelanomma</taxon>
    </lineage>
</organism>
<evidence type="ECO:0000256" key="1">
    <source>
        <dbReference type="ARBA" id="ARBA00006484"/>
    </source>
</evidence>
<dbReference type="SUPFAM" id="SSF51735">
    <property type="entry name" value="NAD(P)-binding Rossmann-fold domains"/>
    <property type="match status" value="1"/>
</dbReference>
<comment type="caution">
    <text evidence="4">The sequence shown here is derived from an EMBL/GenBank/DDBJ whole genome shotgun (WGS) entry which is preliminary data.</text>
</comment>
<dbReference type="PANTHER" id="PTHR43976:SF16">
    <property type="entry name" value="SHORT-CHAIN DEHYDROGENASE_REDUCTASE FAMILY PROTEIN"/>
    <property type="match status" value="1"/>
</dbReference>
<dbReference type="Gene3D" id="3.40.50.720">
    <property type="entry name" value="NAD(P)-binding Rossmann-like Domain"/>
    <property type="match status" value="1"/>
</dbReference>
<proteinExistence type="inferred from homology"/>
<dbReference type="PANTHER" id="PTHR43976">
    <property type="entry name" value="SHORT CHAIN DEHYDROGENASE"/>
    <property type="match status" value="1"/>
</dbReference>
<dbReference type="InterPro" id="IPR051911">
    <property type="entry name" value="SDR_oxidoreductase"/>
</dbReference>
<dbReference type="InterPro" id="IPR002347">
    <property type="entry name" value="SDR_fam"/>
</dbReference>
<evidence type="ECO:0000313" key="4">
    <source>
        <dbReference type="EMBL" id="KAF2034519.1"/>
    </source>
</evidence>
<keyword evidence="5" id="KW-1185">Reference proteome</keyword>
<name>A0A9P4HHS8_9PLEO</name>
<sequence>MAPYTLPSSAVWFITGCSSGIGYTLCHYLATHTQHRIVATARNVSTLTSLPSTPNILKVTLDVTSESSIHAAIAATLRKWHRIDIAVNNAGYGLHAHTELVSPDCARKLMDTNFWSAVRITQLLLPIMRDTNPLSGPRGGLFVQMSSGGGRQAFPGGAFYHTSKFALEGFSEALSKEVPEEWGIRVLIVEPGGVKTRYAETSVKMAGEGEGEVGDDSVYADPRLPANVLRAYVADPEARKNWAEVERVVEVLYKFVEKGGDMLLRLPLGSDSWAMQVEGAKASLEALEELKEVSCSTSGEEQARSIAFLTGEIKR</sequence>
<evidence type="ECO:0000256" key="2">
    <source>
        <dbReference type="ARBA" id="ARBA00023002"/>
    </source>
</evidence>
<dbReference type="PRINTS" id="PR00080">
    <property type="entry name" value="SDRFAMILY"/>
</dbReference>
<dbReference type="Pfam" id="PF00106">
    <property type="entry name" value="adh_short"/>
    <property type="match status" value="1"/>
</dbReference>
<reference evidence="4" key="1">
    <citation type="journal article" date="2020" name="Stud. Mycol.">
        <title>101 Dothideomycetes genomes: a test case for predicting lifestyles and emergence of pathogens.</title>
        <authorList>
            <person name="Haridas S."/>
            <person name="Albert R."/>
            <person name="Binder M."/>
            <person name="Bloem J."/>
            <person name="Labutti K."/>
            <person name="Salamov A."/>
            <person name="Andreopoulos B."/>
            <person name="Baker S."/>
            <person name="Barry K."/>
            <person name="Bills G."/>
            <person name="Bluhm B."/>
            <person name="Cannon C."/>
            <person name="Castanera R."/>
            <person name="Culley D."/>
            <person name="Daum C."/>
            <person name="Ezra D."/>
            <person name="Gonzalez J."/>
            <person name="Henrissat B."/>
            <person name="Kuo A."/>
            <person name="Liang C."/>
            <person name="Lipzen A."/>
            <person name="Lutzoni F."/>
            <person name="Magnuson J."/>
            <person name="Mondo S."/>
            <person name="Nolan M."/>
            <person name="Ohm R."/>
            <person name="Pangilinan J."/>
            <person name="Park H.-J."/>
            <person name="Ramirez L."/>
            <person name="Alfaro M."/>
            <person name="Sun H."/>
            <person name="Tritt A."/>
            <person name="Yoshinaga Y."/>
            <person name="Zwiers L.-H."/>
            <person name="Turgeon B."/>
            <person name="Goodwin S."/>
            <person name="Spatafora J."/>
            <person name="Crous P."/>
            <person name="Grigoriev I."/>
        </authorList>
    </citation>
    <scope>NUCLEOTIDE SEQUENCE</scope>
    <source>
        <strain evidence="4">CBS 110217</strain>
    </source>
</reference>
<protein>
    <submittedName>
        <fullName evidence="4">NAD(P)-binding protein</fullName>
    </submittedName>
</protein>
<gene>
    <name evidence="4" type="ORF">EK21DRAFT_56443</name>
</gene>
<dbReference type="EMBL" id="ML978161">
    <property type="protein sequence ID" value="KAF2034519.1"/>
    <property type="molecule type" value="Genomic_DNA"/>
</dbReference>
<dbReference type="GO" id="GO:0016491">
    <property type="term" value="F:oxidoreductase activity"/>
    <property type="evidence" value="ECO:0007669"/>
    <property type="project" value="UniProtKB-KW"/>
</dbReference>
<dbReference type="Proteomes" id="UP000799777">
    <property type="component" value="Unassembled WGS sequence"/>
</dbReference>